<dbReference type="VEuPathDB" id="CryptoDB:Cvel_25766"/>
<dbReference type="EMBL" id="CDMZ01002168">
    <property type="protein sequence ID" value="CEM41083.1"/>
    <property type="molecule type" value="Genomic_DNA"/>
</dbReference>
<feature type="compositionally biased region" description="Low complexity" evidence="1">
    <location>
        <begin position="57"/>
        <end position="66"/>
    </location>
</feature>
<dbReference type="AlphaFoldDB" id="A0A0G4HAU8"/>
<sequence length="194" mass="21307">MSGLHPPPCGSSLSTVPRLPGGYMKKSPTGQSPFSLTHSGGSQLEQSNQGKERGKAARVAAAAQAAQEERKTERSTREANNGVQTAAQESRTGLQKGRSLRQEGQESPVEEQIQENLDQEWDSRRPGALSAEPSGGTEEQEKVQRDHHLRTPQPPGVKGRKPEVQEEVDHPAQPEQRHQRHQVETLRCHSAPRL</sequence>
<feature type="compositionally biased region" description="Basic and acidic residues" evidence="1">
    <location>
        <begin position="67"/>
        <end position="77"/>
    </location>
</feature>
<protein>
    <submittedName>
        <fullName evidence="2">Uncharacterized protein</fullName>
    </submittedName>
</protein>
<evidence type="ECO:0000313" key="2">
    <source>
        <dbReference type="EMBL" id="CEM41083.1"/>
    </source>
</evidence>
<feature type="compositionally biased region" description="Polar residues" evidence="1">
    <location>
        <begin position="28"/>
        <end position="49"/>
    </location>
</feature>
<evidence type="ECO:0000256" key="1">
    <source>
        <dbReference type="SAM" id="MobiDB-lite"/>
    </source>
</evidence>
<feature type="compositionally biased region" description="Basic and acidic residues" evidence="1">
    <location>
        <begin position="160"/>
        <end position="187"/>
    </location>
</feature>
<feature type="region of interest" description="Disordered" evidence="1">
    <location>
        <begin position="1"/>
        <end position="194"/>
    </location>
</feature>
<name>A0A0G4HAU8_9ALVE</name>
<feature type="compositionally biased region" description="Polar residues" evidence="1">
    <location>
        <begin position="78"/>
        <end position="93"/>
    </location>
</feature>
<organism evidence="2">
    <name type="scientific">Chromera velia CCMP2878</name>
    <dbReference type="NCBI Taxonomy" id="1169474"/>
    <lineage>
        <taxon>Eukaryota</taxon>
        <taxon>Sar</taxon>
        <taxon>Alveolata</taxon>
        <taxon>Colpodellida</taxon>
        <taxon>Chromeraceae</taxon>
        <taxon>Chromera</taxon>
    </lineage>
</organism>
<reference evidence="2" key="1">
    <citation type="submission" date="2014-11" db="EMBL/GenBank/DDBJ databases">
        <authorList>
            <person name="Otto D Thomas"/>
            <person name="Naeem Raeece"/>
        </authorList>
    </citation>
    <scope>NUCLEOTIDE SEQUENCE</scope>
</reference>
<accession>A0A0G4HAU8</accession>
<proteinExistence type="predicted"/>
<gene>
    <name evidence="2" type="ORF">Cvel_25766</name>
</gene>
<feature type="compositionally biased region" description="Acidic residues" evidence="1">
    <location>
        <begin position="108"/>
        <end position="120"/>
    </location>
</feature>